<comment type="caution">
    <text evidence="4">The sequence shown here is derived from an EMBL/GenBank/DDBJ whole genome shotgun (WGS) entry which is preliminary data.</text>
</comment>
<dbReference type="VEuPathDB" id="FungiDB:DIURU_003172"/>
<dbReference type="OrthoDB" id="67540at2759"/>
<name>A0A642URJ2_DIURU</name>
<gene>
    <name evidence="4" type="ORF">DIURU_003172</name>
</gene>
<proteinExistence type="predicted"/>
<organism evidence="4 5">
    <name type="scientific">Diutina rugosa</name>
    <name type="common">Yeast</name>
    <name type="synonym">Candida rugosa</name>
    <dbReference type="NCBI Taxonomy" id="5481"/>
    <lineage>
        <taxon>Eukaryota</taxon>
        <taxon>Fungi</taxon>
        <taxon>Dikarya</taxon>
        <taxon>Ascomycota</taxon>
        <taxon>Saccharomycotina</taxon>
        <taxon>Pichiomycetes</taxon>
        <taxon>Debaryomycetaceae</taxon>
        <taxon>Diutina</taxon>
    </lineage>
</organism>
<dbReference type="GeneID" id="54781823"/>
<dbReference type="GO" id="GO:0000139">
    <property type="term" value="C:Golgi membrane"/>
    <property type="evidence" value="ECO:0007669"/>
    <property type="project" value="TreeGrafter"/>
</dbReference>
<keyword evidence="5" id="KW-1185">Reference proteome</keyword>
<dbReference type="Pfam" id="PF07064">
    <property type="entry name" value="RIC1"/>
    <property type="match status" value="1"/>
</dbReference>
<dbReference type="RefSeq" id="XP_034012081.1">
    <property type="nucleotide sequence ID" value="XM_034155905.1"/>
</dbReference>
<keyword evidence="2" id="KW-0472">Membrane</keyword>
<dbReference type="PANTHER" id="PTHR22746">
    <property type="entry name" value="RAB6A-GEF COMPLEX PARTNER PROTEIN 1"/>
    <property type="match status" value="1"/>
</dbReference>
<sequence length="887" mass="100675">MWIEANPELSLSLPDEPIKLVDIPHTPLVAYTTKFSVTVLNQYTLIPVATHTRQQKSADQHGHNVDVKTKHITVHSAQLQKLVQFELVVETSNHYLIVYHGRVEPHRHLYEVHKGDQVLQSGLPVASDQSPWSLRSIFQSASKLLAPPPQPIMVETSHENNDDDNFTIESVRLAVFKVLKISIGIDRWWLKANSHNLIVFSQDQLQVVNLQSFKHEVVLLADQSWYSGSQVKFIEYNPYSGYFLAVNAANELWYFELTKGDSGIATTGHRVDSFAGLHTVKISFSSQGLTLIQLNSSLRLFSESFALIKSVPAPESVEIVWAPSGQFYVAIDHDTGYYRLVSRMGHTTFDSAIIQQELTQPFVKARQCVIAGNSEVMYVVGDKLWQLRLQSVTDNGHLFYTHDYFGTVSRRVTKYPIPPRLKRVMARIDGNASTYYIHHSLSGQYAITYGDHIAVSTPAMTPPLNWYFCDNTHEPINVVFSFWFRDFLGVIVRDDTTDEVVVFDSRHTKYTHSSFSFDTESVVAKYAVSARVGACHMTGSTLVMMLTNQITMVQFTTNQDKVSLSGSSINLSSIKNQLNTRLVSQVDKVGDHFLLLMTTGDFMILHSLGGSQYELVLISKGVEWFRIDSVAYRDGSADYVYALCRDTVFVYPLAAVCAGDTPQPLAITVSGFSPLRLCSTAKSIDLVGLEHVVNHNRLAVKTGHRGVLHHFIEHDLVHTPKELVVPRLSSRYSGYDSYNYCLEVLLVRYLTEIDKPPVLDKLMEVVDDSVYINCLRKIEVGYWDKFFTALGTTAEDYMAKLIEKGDVERCYHYLIIYLNADTKDDVDNEVILKIFRMLQRAGRWDWCFELCRFVKLIDRDFLLELRRELVDDDTKLAVEADEKLILA</sequence>
<dbReference type="GO" id="GO:0006886">
    <property type="term" value="P:intracellular protein transport"/>
    <property type="evidence" value="ECO:0007669"/>
    <property type="project" value="InterPro"/>
</dbReference>
<dbReference type="EMBL" id="SWFT01000101">
    <property type="protein sequence ID" value="KAA8901644.1"/>
    <property type="molecule type" value="Genomic_DNA"/>
</dbReference>
<dbReference type="InterPro" id="IPR040096">
    <property type="entry name" value="Ric1"/>
</dbReference>
<comment type="subcellular location">
    <subcellularLocation>
        <location evidence="1">Membrane</location>
    </subcellularLocation>
</comment>
<evidence type="ECO:0000256" key="1">
    <source>
        <dbReference type="ARBA" id="ARBA00004370"/>
    </source>
</evidence>
<evidence type="ECO:0000313" key="4">
    <source>
        <dbReference type="EMBL" id="KAA8901644.1"/>
    </source>
</evidence>
<protein>
    <recommendedName>
        <fullName evidence="3">RIC1 C-terminal alpha solenoid region domain-containing protein</fullName>
    </recommendedName>
</protein>
<dbReference type="OMA" id="DWCFELC"/>
<dbReference type="GO" id="GO:0034066">
    <property type="term" value="C:Ric1-Rgp1 guanyl-nucleotide exchange factor complex"/>
    <property type="evidence" value="ECO:0007669"/>
    <property type="project" value="InterPro"/>
</dbReference>
<evidence type="ECO:0000259" key="3">
    <source>
        <dbReference type="Pfam" id="PF07064"/>
    </source>
</evidence>
<reference evidence="4 5" key="1">
    <citation type="submission" date="2019-07" db="EMBL/GenBank/DDBJ databases">
        <title>Genome assembly of two rare yeast pathogens: Diutina rugosa and Trichomonascus ciferrii.</title>
        <authorList>
            <person name="Mixao V."/>
            <person name="Saus E."/>
            <person name="Hansen A."/>
            <person name="Lass-Flor C."/>
            <person name="Gabaldon T."/>
        </authorList>
    </citation>
    <scope>NUCLEOTIDE SEQUENCE [LARGE SCALE GENOMIC DNA]</scope>
    <source>
        <strain evidence="4 5">CBS 613</strain>
    </source>
</reference>
<accession>A0A642URJ2</accession>
<dbReference type="GO" id="GO:0042147">
    <property type="term" value="P:retrograde transport, endosome to Golgi"/>
    <property type="evidence" value="ECO:0007669"/>
    <property type="project" value="TreeGrafter"/>
</dbReference>
<dbReference type="AlphaFoldDB" id="A0A642URJ2"/>
<dbReference type="GO" id="GO:0005829">
    <property type="term" value="C:cytosol"/>
    <property type="evidence" value="ECO:0007669"/>
    <property type="project" value="TreeGrafter"/>
</dbReference>
<feature type="domain" description="RIC1 C-terminal alpha solenoid region" evidence="3">
    <location>
        <begin position="709"/>
        <end position="860"/>
    </location>
</feature>
<evidence type="ECO:0000313" key="5">
    <source>
        <dbReference type="Proteomes" id="UP000449547"/>
    </source>
</evidence>
<dbReference type="InterPro" id="IPR009771">
    <property type="entry name" value="RIC1_C"/>
</dbReference>
<dbReference type="Proteomes" id="UP000449547">
    <property type="component" value="Unassembled WGS sequence"/>
</dbReference>
<evidence type="ECO:0000256" key="2">
    <source>
        <dbReference type="ARBA" id="ARBA00023136"/>
    </source>
</evidence>
<dbReference type="PANTHER" id="PTHR22746:SF10">
    <property type="entry name" value="GUANINE NUCLEOTIDE EXCHANGE FACTOR SUBUNIT RIC1"/>
    <property type="match status" value="1"/>
</dbReference>